<sequence length="189" mass="20497">MNLMKISSIAAIGIATTLAAATPAFADRSDKRVCVRTDAGQIVCGQRVDSDDNYNNGGYNNGGYNNGGYNNGGYNNGGYNNGGYNNGGYNNGGQRVAERQINQIYRDVLGRDADPSGLQGWLRAANGGTSLLNIRKQIADSPEALERINQLYVEILRRPADPAGLRYWVSVLERGGNLVQIRQQLLARR</sequence>
<dbReference type="Pfam" id="PF13946">
    <property type="entry name" value="DUF4214"/>
    <property type="match status" value="1"/>
</dbReference>
<feature type="chain" id="PRO_5043578203" evidence="1">
    <location>
        <begin position="27"/>
        <end position="189"/>
    </location>
</feature>
<comment type="caution">
    <text evidence="3">The sequence shown here is derived from an EMBL/GenBank/DDBJ whole genome shotgun (WGS) entry which is preliminary data.</text>
</comment>
<dbReference type="Proteomes" id="UP001333818">
    <property type="component" value="Unassembled WGS sequence"/>
</dbReference>
<protein>
    <submittedName>
        <fullName evidence="3">DUF4214 domain-containing protein</fullName>
    </submittedName>
</protein>
<dbReference type="EMBL" id="JAZBJZ010000086">
    <property type="protein sequence ID" value="MEE3718629.1"/>
    <property type="molecule type" value="Genomic_DNA"/>
</dbReference>
<proteinExistence type="predicted"/>
<evidence type="ECO:0000313" key="4">
    <source>
        <dbReference type="Proteomes" id="UP001333818"/>
    </source>
</evidence>
<evidence type="ECO:0000259" key="2">
    <source>
        <dbReference type="Pfam" id="PF13946"/>
    </source>
</evidence>
<reference evidence="3" key="1">
    <citation type="submission" date="2024-01" db="EMBL/GenBank/DDBJ databases">
        <title>Bank of Algae and Cyanobacteria of the Azores (BACA) strain genomes.</title>
        <authorList>
            <person name="Luz R."/>
            <person name="Cordeiro R."/>
            <person name="Fonseca A."/>
            <person name="Goncalves V."/>
        </authorList>
    </citation>
    <scope>NUCLEOTIDE SEQUENCE</scope>
    <source>
        <strain evidence="3">BACA0141</strain>
    </source>
</reference>
<dbReference type="InterPro" id="IPR038255">
    <property type="entry name" value="PBS_linker_sf"/>
</dbReference>
<dbReference type="Gene3D" id="1.10.3130.20">
    <property type="entry name" value="Phycobilisome linker domain"/>
    <property type="match status" value="1"/>
</dbReference>
<name>A0AAW9PTP7_9CYAN</name>
<gene>
    <name evidence="3" type="ORF">V2H45_17955</name>
</gene>
<feature type="signal peptide" evidence="1">
    <location>
        <begin position="1"/>
        <end position="26"/>
    </location>
</feature>
<dbReference type="RefSeq" id="WP_330485063.1">
    <property type="nucleotide sequence ID" value="NZ_JAZBJZ010000086.1"/>
</dbReference>
<evidence type="ECO:0000313" key="3">
    <source>
        <dbReference type="EMBL" id="MEE3718629.1"/>
    </source>
</evidence>
<evidence type="ECO:0000256" key="1">
    <source>
        <dbReference type="SAM" id="SignalP"/>
    </source>
</evidence>
<keyword evidence="4" id="KW-1185">Reference proteome</keyword>
<organism evidence="3 4">
    <name type="scientific">Tumidithrix elongata BACA0141</name>
    <dbReference type="NCBI Taxonomy" id="2716417"/>
    <lineage>
        <taxon>Bacteria</taxon>
        <taxon>Bacillati</taxon>
        <taxon>Cyanobacteriota</taxon>
        <taxon>Cyanophyceae</taxon>
        <taxon>Pseudanabaenales</taxon>
        <taxon>Pseudanabaenaceae</taxon>
        <taxon>Tumidithrix</taxon>
        <taxon>Tumidithrix elongata</taxon>
    </lineage>
</organism>
<accession>A0AAW9PTP7</accession>
<keyword evidence="1" id="KW-0732">Signal</keyword>
<dbReference type="InterPro" id="IPR025282">
    <property type="entry name" value="DUF4214"/>
</dbReference>
<feature type="domain" description="DUF4214" evidence="2">
    <location>
        <begin position="98"/>
        <end position="146"/>
    </location>
</feature>
<dbReference type="AlphaFoldDB" id="A0AAW9PTP7"/>